<dbReference type="InterPro" id="IPR039637">
    <property type="entry name" value="CNOT7/CNOT8/Pop2"/>
</dbReference>
<protein>
    <recommendedName>
        <fullName evidence="7">poly(A)-specific ribonuclease</fullName>
        <ecNumber evidence="7">3.1.13.4</ecNumber>
    </recommendedName>
</protein>
<dbReference type="EC" id="3.1.13.4" evidence="7"/>
<evidence type="ECO:0000256" key="4">
    <source>
        <dbReference type="ARBA" id="ARBA00004496"/>
    </source>
</evidence>
<keyword evidence="12" id="KW-0269">Exonuclease</keyword>
<dbReference type="Pfam" id="PF04857">
    <property type="entry name" value="CAF1"/>
    <property type="match status" value="2"/>
</dbReference>
<evidence type="ECO:0000256" key="2">
    <source>
        <dbReference type="ARBA" id="ARBA00001968"/>
    </source>
</evidence>
<dbReference type="EMBL" id="AMZH03019783">
    <property type="protein sequence ID" value="RRT39910.1"/>
    <property type="molecule type" value="Genomic_DNA"/>
</dbReference>
<keyword evidence="16" id="KW-0539">Nucleus</keyword>
<evidence type="ECO:0000256" key="13">
    <source>
        <dbReference type="ARBA" id="ARBA00022884"/>
    </source>
</evidence>
<keyword evidence="10" id="KW-0479">Metal-binding</keyword>
<keyword evidence="14" id="KW-0805">Transcription regulation</keyword>
<dbReference type="InterPro" id="IPR006941">
    <property type="entry name" value="RNase_CAF1"/>
</dbReference>
<dbReference type="GO" id="GO:0003723">
    <property type="term" value="F:RNA binding"/>
    <property type="evidence" value="ECO:0007669"/>
    <property type="project" value="UniProtKB-KW"/>
</dbReference>
<keyword evidence="8" id="KW-0963">Cytoplasm</keyword>
<evidence type="ECO:0000256" key="12">
    <source>
        <dbReference type="ARBA" id="ARBA00022839"/>
    </source>
</evidence>
<dbReference type="GO" id="GO:0004535">
    <property type="term" value="F:poly(A)-specific ribonuclease activity"/>
    <property type="evidence" value="ECO:0007669"/>
    <property type="project" value="UniProtKB-EC"/>
</dbReference>
<evidence type="ECO:0000256" key="10">
    <source>
        <dbReference type="ARBA" id="ARBA00022723"/>
    </source>
</evidence>
<dbReference type="PANTHER" id="PTHR10797">
    <property type="entry name" value="CCR4-NOT TRANSCRIPTION COMPLEX SUBUNIT"/>
    <property type="match status" value="1"/>
</dbReference>
<dbReference type="InterPro" id="IPR036397">
    <property type="entry name" value="RNaseH_sf"/>
</dbReference>
<dbReference type="Proteomes" id="UP000287651">
    <property type="component" value="Unassembled WGS sequence"/>
</dbReference>
<evidence type="ECO:0000256" key="9">
    <source>
        <dbReference type="ARBA" id="ARBA00022722"/>
    </source>
</evidence>
<comment type="caution">
    <text evidence="18">The sequence shown here is derived from an EMBL/GenBank/DDBJ whole genome shotgun (WGS) entry which is preliminary data.</text>
</comment>
<gene>
    <name evidence="18" type="ORF">B296_00039134</name>
</gene>
<comment type="subunit">
    <text evidence="6">Component of the CCR4-NOT complex, at least composed of CRR4 and CAF1 proteins.</text>
</comment>
<evidence type="ECO:0000256" key="17">
    <source>
        <dbReference type="ARBA" id="ARBA00025148"/>
    </source>
</evidence>
<reference evidence="18 19" key="1">
    <citation type="journal article" date="2014" name="Agronomy (Basel)">
        <title>A Draft Genome Sequence for Ensete ventricosum, the Drought-Tolerant Tree Against Hunger.</title>
        <authorList>
            <person name="Harrison J."/>
            <person name="Moore K.A."/>
            <person name="Paszkiewicz K."/>
            <person name="Jones T."/>
            <person name="Grant M."/>
            <person name="Ambacheew D."/>
            <person name="Muzemil S."/>
            <person name="Studholme D.J."/>
        </authorList>
    </citation>
    <scope>NUCLEOTIDE SEQUENCE [LARGE SCALE GENOMIC DNA]</scope>
</reference>
<evidence type="ECO:0000256" key="16">
    <source>
        <dbReference type="ARBA" id="ARBA00023242"/>
    </source>
</evidence>
<dbReference type="GO" id="GO:0030014">
    <property type="term" value="C:CCR4-NOT complex"/>
    <property type="evidence" value="ECO:0007669"/>
    <property type="project" value="InterPro"/>
</dbReference>
<dbReference type="Gene3D" id="3.30.420.10">
    <property type="entry name" value="Ribonuclease H-like superfamily/Ribonuclease H"/>
    <property type="match status" value="1"/>
</dbReference>
<comment type="similarity">
    <text evidence="5">Belongs to the CAF1 family.</text>
</comment>
<keyword evidence="15" id="KW-0804">Transcription</keyword>
<dbReference type="SUPFAM" id="SSF53098">
    <property type="entry name" value="Ribonuclease H-like"/>
    <property type="match status" value="1"/>
</dbReference>
<proteinExistence type="inferred from homology"/>
<evidence type="ECO:0000256" key="11">
    <source>
        <dbReference type="ARBA" id="ARBA00022801"/>
    </source>
</evidence>
<evidence type="ECO:0000256" key="14">
    <source>
        <dbReference type="ARBA" id="ARBA00023015"/>
    </source>
</evidence>
<comment type="cofactor">
    <cofactor evidence="2">
        <name>a divalent metal cation</name>
        <dbReference type="ChEBI" id="CHEBI:60240"/>
    </cofactor>
</comment>
<name>A0A426XKD4_ENSVE</name>
<evidence type="ECO:0000313" key="19">
    <source>
        <dbReference type="Proteomes" id="UP000287651"/>
    </source>
</evidence>
<keyword evidence="9" id="KW-0540">Nuclease</keyword>
<evidence type="ECO:0000256" key="3">
    <source>
        <dbReference type="ARBA" id="ARBA00004123"/>
    </source>
</evidence>
<dbReference type="GO" id="GO:0005634">
    <property type="term" value="C:nucleus"/>
    <property type="evidence" value="ECO:0007669"/>
    <property type="project" value="UniProtKB-SubCell"/>
</dbReference>
<accession>A0A426XKD4</accession>
<dbReference type="GO" id="GO:0046872">
    <property type="term" value="F:metal ion binding"/>
    <property type="evidence" value="ECO:0007669"/>
    <property type="project" value="UniProtKB-KW"/>
</dbReference>
<comment type="subcellular location">
    <subcellularLocation>
        <location evidence="4">Cytoplasm</location>
    </subcellularLocation>
    <subcellularLocation>
        <location evidence="3">Nucleus</location>
    </subcellularLocation>
</comment>
<evidence type="ECO:0000256" key="7">
    <source>
        <dbReference type="ARBA" id="ARBA00012161"/>
    </source>
</evidence>
<comment type="catalytic activity">
    <reaction evidence="1">
        <text>Exonucleolytic cleavage of poly(A) to 5'-AMP.</text>
        <dbReference type="EC" id="3.1.13.4"/>
    </reaction>
</comment>
<evidence type="ECO:0000256" key="5">
    <source>
        <dbReference type="ARBA" id="ARBA00008372"/>
    </source>
</evidence>
<evidence type="ECO:0000256" key="1">
    <source>
        <dbReference type="ARBA" id="ARBA00001663"/>
    </source>
</evidence>
<evidence type="ECO:0000256" key="15">
    <source>
        <dbReference type="ARBA" id="ARBA00023163"/>
    </source>
</evidence>
<evidence type="ECO:0000256" key="6">
    <source>
        <dbReference type="ARBA" id="ARBA00011757"/>
    </source>
</evidence>
<evidence type="ECO:0000313" key="18">
    <source>
        <dbReference type="EMBL" id="RRT39910.1"/>
    </source>
</evidence>
<keyword evidence="11" id="KW-0378">Hydrolase</keyword>
<dbReference type="GO" id="GO:0005737">
    <property type="term" value="C:cytoplasm"/>
    <property type="evidence" value="ECO:0007669"/>
    <property type="project" value="UniProtKB-SubCell"/>
</dbReference>
<keyword evidence="13" id="KW-0694">RNA-binding</keyword>
<evidence type="ECO:0000256" key="8">
    <source>
        <dbReference type="ARBA" id="ARBA00022490"/>
    </source>
</evidence>
<comment type="function">
    <text evidence="17">Ubiquitous transcription factor required for a diverse set of processes. It is a component of the CCR4 complex involved in the control of gene expression.</text>
</comment>
<sequence length="301" mass="34829">MNPEQAIENENAVQRGMVNVGKENLVKQLDLILELRGFYPIVAIDTEFPGFIRDTPRNATEEERYKDVKHNVDNMHLIQLGVALLDEEGNTPWPGCCWQFNFCDFDPDVDASSPDSIELLVQSGHDFQEHRRDGIEARRCAHMICVNLFCQPHNSKYITFHGLYDVAYVIKMITRAPLPNTLNEFSDLVWTIFGRIYDLKYISRFFGGLLRGEIGLVGLSMLLDFEPEGIRHQAAYDSLLIGKLFIEMKQRRDNVEDERSESVLYGIERRCVQNKRRTRTLDRRGWPYPSRQQHHPALGSV</sequence>
<dbReference type="InterPro" id="IPR012337">
    <property type="entry name" value="RNaseH-like_sf"/>
</dbReference>
<dbReference type="AlphaFoldDB" id="A0A426XKD4"/>
<organism evidence="18 19">
    <name type="scientific">Ensete ventricosum</name>
    <name type="common">Abyssinian banana</name>
    <name type="synonym">Musa ensete</name>
    <dbReference type="NCBI Taxonomy" id="4639"/>
    <lineage>
        <taxon>Eukaryota</taxon>
        <taxon>Viridiplantae</taxon>
        <taxon>Streptophyta</taxon>
        <taxon>Embryophyta</taxon>
        <taxon>Tracheophyta</taxon>
        <taxon>Spermatophyta</taxon>
        <taxon>Magnoliopsida</taxon>
        <taxon>Liliopsida</taxon>
        <taxon>Zingiberales</taxon>
        <taxon>Musaceae</taxon>
        <taxon>Ensete</taxon>
    </lineage>
</organism>